<evidence type="ECO:0000313" key="10">
    <source>
        <dbReference type="EMBL" id="KXS15452.1"/>
    </source>
</evidence>
<keyword evidence="6" id="KW-0676">Redox-active center</keyword>
<protein>
    <recommendedName>
        <fullName evidence="7">Glutaredoxin</fullName>
    </recommendedName>
</protein>
<evidence type="ECO:0000259" key="9">
    <source>
        <dbReference type="Pfam" id="PF00462"/>
    </source>
</evidence>
<dbReference type="Proteomes" id="UP000070544">
    <property type="component" value="Unassembled WGS sequence"/>
</dbReference>
<evidence type="ECO:0000256" key="4">
    <source>
        <dbReference type="ARBA" id="ARBA00023004"/>
    </source>
</evidence>
<dbReference type="GO" id="GO:0034599">
    <property type="term" value="P:cellular response to oxidative stress"/>
    <property type="evidence" value="ECO:0007669"/>
    <property type="project" value="EnsemblFungi"/>
</dbReference>
<evidence type="ECO:0000256" key="2">
    <source>
        <dbReference type="ARBA" id="ARBA00022714"/>
    </source>
</evidence>
<dbReference type="InterPro" id="IPR004480">
    <property type="entry name" value="Monothiol_GRX-rel"/>
</dbReference>
<accession>A0A139AF53</accession>
<reference evidence="10 11" key="1">
    <citation type="journal article" date="2015" name="Genome Biol. Evol.">
        <title>Phylogenomic analyses indicate that early fungi evolved digesting cell walls of algal ancestors of land plants.</title>
        <authorList>
            <person name="Chang Y."/>
            <person name="Wang S."/>
            <person name="Sekimoto S."/>
            <person name="Aerts A.L."/>
            <person name="Choi C."/>
            <person name="Clum A."/>
            <person name="LaButti K.M."/>
            <person name="Lindquist E.A."/>
            <person name="Yee Ngan C."/>
            <person name="Ohm R.A."/>
            <person name="Salamov A.A."/>
            <person name="Grigoriev I.V."/>
            <person name="Spatafora J.W."/>
            <person name="Berbee M.L."/>
        </authorList>
    </citation>
    <scope>NUCLEOTIDE SEQUENCE [LARGE SCALE GENOMIC DNA]</scope>
    <source>
        <strain evidence="10 11">JEL478</strain>
    </source>
</reference>
<dbReference type="STRING" id="1344416.A0A139AF53"/>
<name>A0A139AF53_GONPJ</name>
<dbReference type="GO" id="GO:0044571">
    <property type="term" value="P:[2Fe-2S] cluster assembly"/>
    <property type="evidence" value="ECO:0007669"/>
    <property type="project" value="EnsemblFungi"/>
</dbReference>
<dbReference type="CDD" id="cd03028">
    <property type="entry name" value="GRX_PICOT_like"/>
    <property type="match status" value="1"/>
</dbReference>
<gene>
    <name evidence="10" type="ORF">M427DRAFT_111957</name>
</gene>
<dbReference type="InterPro" id="IPR036249">
    <property type="entry name" value="Thioredoxin-like_sf"/>
</dbReference>
<dbReference type="GO" id="GO:0005759">
    <property type="term" value="C:mitochondrial matrix"/>
    <property type="evidence" value="ECO:0007669"/>
    <property type="project" value="EnsemblFungi"/>
</dbReference>
<keyword evidence="3 8" id="KW-0479">Metal-binding</keyword>
<dbReference type="OMA" id="DPFIREG"/>
<feature type="binding site" evidence="8">
    <location>
        <position position="31"/>
    </location>
    <ligand>
        <name>[2Fe-2S] cluster</name>
        <dbReference type="ChEBI" id="CHEBI:190135"/>
        <note>ligand shared between dimeric partners</note>
    </ligand>
</feature>
<keyword evidence="5 8" id="KW-0411">Iron-sulfur</keyword>
<dbReference type="EMBL" id="KQ965762">
    <property type="protein sequence ID" value="KXS15452.1"/>
    <property type="molecule type" value="Genomic_DNA"/>
</dbReference>
<dbReference type="AlphaFoldDB" id="A0A139AF53"/>
<dbReference type="GO" id="GO:0046872">
    <property type="term" value="F:metal ion binding"/>
    <property type="evidence" value="ECO:0007669"/>
    <property type="project" value="UniProtKB-KW"/>
</dbReference>
<dbReference type="InterPro" id="IPR002109">
    <property type="entry name" value="Glutaredoxin"/>
</dbReference>
<dbReference type="PANTHER" id="PTHR10293:SF16">
    <property type="entry name" value="GLUTAREDOXIN-RELATED PROTEIN 5, MITOCHONDRIAL"/>
    <property type="match status" value="1"/>
</dbReference>
<dbReference type="SUPFAM" id="SSF52833">
    <property type="entry name" value="Thioredoxin-like"/>
    <property type="match status" value="1"/>
</dbReference>
<keyword evidence="4 8" id="KW-0408">Iron</keyword>
<organism evidence="10 11">
    <name type="scientific">Gonapodya prolifera (strain JEL478)</name>
    <name type="common">Monoblepharis prolifera</name>
    <dbReference type="NCBI Taxonomy" id="1344416"/>
    <lineage>
        <taxon>Eukaryota</taxon>
        <taxon>Fungi</taxon>
        <taxon>Fungi incertae sedis</taxon>
        <taxon>Chytridiomycota</taxon>
        <taxon>Chytridiomycota incertae sedis</taxon>
        <taxon>Monoblepharidomycetes</taxon>
        <taxon>Monoblepharidales</taxon>
        <taxon>Gonapodyaceae</taxon>
        <taxon>Gonapodya</taxon>
    </lineage>
</organism>
<dbReference type="PANTHER" id="PTHR10293">
    <property type="entry name" value="GLUTAREDOXIN FAMILY MEMBER"/>
    <property type="match status" value="1"/>
</dbReference>
<sequence>MSDEIKKWLDDETKSTPLLLFMKGTPQRPQCGFSRAVVQVLQAENVRSDKVRAYNVLEDQELREAVKEYSNWPTIPQLYLQGEFLGGADIVVNMHKSGELAEMLKSTELVEAEAKEEGKE</sequence>
<dbReference type="OrthoDB" id="415696at2759"/>
<dbReference type="InterPro" id="IPR033658">
    <property type="entry name" value="GRX_PICOT-like"/>
</dbReference>
<evidence type="ECO:0000313" key="11">
    <source>
        <dbReference type="Proteomes" id="UP000070544"/>
    </source>
</evidence>
<evidence type="ECO:0000256" key="6">
    <source>
        <dbReference type="ARBA" id="ARBA00023284"/>
    </source>
</evidence>
<keyword evidence="11" id="KW-1185">Reference proteome</keyword>
<dbReference type="PROSITE" id="PS51354">
    <property type="entry name" value="GLUTAREDOXIN_2"/>
    <property type="match status" value="1"/>
</dbReference>
<dbReference type="GO" id="GO:0015038">
    <property type="term" value="F:glutathione disulfide oxidoreductase activity"/>
    <property type="evidence" value="ECO:0007669"/>
    <property type="project" value="EnsemblFungi"/>
</dbReference>
<evidence type="ECO:0000256" key="7">
    <source>
        <dbReference type="PIRNR" id="PIRNR005894"/>
    </source>
</evidence>
<dbReference type="PIRSF" id="PIRSF005894">
    <property type="entry name" value="Monothiol_GRX"/>
    <property type="match status" value="1"/>
</dbReference>
<evidence type="ECO:0000256" key="8">
    <source>
        <dbReference type="PIRSR" id="PIRSR005894-2"/>
    </source>
</evidence>
<dbReference type="GO" id="GO:1990229">
    <property type="term" value="C:iron-sulfur cluster assembly complex"/>
    <property type="evidence" value="ECO:0007669"/>
    <property type="project" value="EnsemblFungi"/>
</dbReference>
<dbReference type="GO" id="GO:0006970">
    <property type="term" value="P:response to osmotic stress"/>
    <property type="evidence" value="ECO:0007669"/>
    <property type="project" value="EnsemblFungi"/>
</dbReference>
<dbReference type="FunFam" id="3.40.30.10:FF:000005">
    <property type="entry name" value="Glutaredoxin 5"/>
    <property type="match status" value="1"/>
</dbReference>
<dbReference type="InterPro" id="IPR014434">
    <property type="entry name" value="Monothiol_GRX"/>
</dbReference>
<dbReference type="Gene3D" id="3.40.30.10">
    <property type="entry name" value="Glutaredoxin"/>
    <property type="match status" value="1"/>
</dbReference>
<dbReference type="NCBIfam" id="TIGR00365">
    <property type="entry name" value="Grx4 family monothiol glutaredoxin"/>
    <property type="match status" value="1"/>
</dbReference>
<evidence type="ECO:0000256" key="1">
    <source>
        <dbReference type="ARBA" id="ARBA00009630"/>
    </source>
</evidence>
<dbReference type="GO" id="GO:0044572">
    <property type="term" value="P:[4Fe-4S] cluster assembly"/>
    <property type="evidence" value="ECO:0007669"/>
    <property type="project" value="EnsemblFungi"/>
</dbReference>
<evidence type="ECO:0000256" key="3">
    <source>
        <dbReference type="ARBA" id="ARBA00022723"/>
    </source>
</evidence>
<evidence type="ECO:0000256" key="5">
    <source>
        <dbReference type="ARBA" id="ARBA00023014"/>
    </source>
</evidence>
<dbReference type="GO" id="GO:0051537">
    <property type="term" value="F:2 iron, 2 sulfur cluster binding"/>
    <property type="evidence" value="ECO:0007669"/>
    <property type="project" value="UniProtKB-KW"/>
</dbReference>
<keyword evidence="2 8" id="KW-0001">2Fe-2S</keyword>
<feature type="domain" description="Glutaredoxin" evidence="9">
    <location>
        <begin position="19"/>
        <end position="84"/>
    </location>
</feature>
<dbReference type="Pfam" id="PF00462">
    <property type="entry name" value="Glutaredoxin"/>
    <property type="match status" value="1"/>
</dbReference>
<proteinExistence type="inferred from homology"/>
<comment type="similarity">
    <text evidence="1 7">Belongs to the glutaredoxin family. Monothiol subfamily.</text>
</comment>